<organism evidence="1 2">
    <name type="scientific">Mucilaginibacter rubeus</name>
    <dbReference type="NCBI Taxonomy" id="2027860"/>
    <lineage>
        <taxon>Bacteria</taxon>
        <taxon>Pseudomonadati</taxon>
        <taxon>Bacteroidota</taxon>
        <taxon>Sphingobacteriia</taxon>
        <taxon>Sphingobacteriales</taxon>
        <taxon>Sphingobacteriaceae</taxon>
        <taxon>Mucilaginibacter</taxon>
    </lineage>
</organism>
<evidence type="ECO:0000313" key="1">
    <source>
        <dbReference type="EMBL" id="QEM12216.1"/>
    </source>
</evidence>
<dbReference type="Gene3D" id="3.40.50.2300">
    <property type="match status" value="1"/>
</dbReference>
<dbReference type="EMBL" id="CP043450">
    <property type="protein sequence ID" value="QEM12216.1"/>
    <property type="molecule type" value="Genomic_DNA"/>
</dbReference>
<name>A0A5C1I300_9SPHI</name>
<proteinExistence type="predicted"/>
<dbReference type="InterPro" id="IPR011006">
    <property type="entry name" value="CheY-like_superfamily"/>
</dbReference>
<gene>
    <name evidence="1" type="ORF">DEO27_020055</name>
</gene>
<evidence type="ECO:0000313" key="2">
    <source>
        <dbReference type="Proteomes" id="UP000251402"/>
    </source>
</evidence>
<accession>A0A5C1I300</accession>
<reference evidence="1" key="1">
    <citation type="submission" date="2019-08" db="EMBL/GenBank/DDBJ databases">
        <title>Comparative genome analysis confer to the adaptation heavy metal polluted environment.</title>
        <authorList>
            <person name="Li Y."/>
        </authorList>
    </citation>
    <scope>NUCLEOTIDE SEQUENCE [LARGE SCALE GENOMIC DNA]</scope>
    <source>
        <strain evidence="1">P1</strain>
    </source>
</reference>
<sequence length="209" mass="23183">MATTKPLIVIIDDDFTQSQPLYGFLENEYTADNVHLFQNSSDGVKFIEESLSRKVIVLLDIMFNGQEVGVDVFNAIAKQSALVCFIVMTGNIEQVSKKGLTSLVNGHAWYIVQRDKPAKEILNIVKDAENHINLRVDGALEEWILRHTPDEQQRPFLKSRSGSTYSLLDILQSLRGGDNNGIGQQIANDILVLAVDLLLTDQTKIGGGE</sequence>
<dbReference type="Proteomes" id="UP000251402">
    <property type="component" value="Chromosome"/>
</dbReference>
<protein>
    <submittedName>
        <fullName evidence="1">Response regulator</fullName>
    </submittedName>
</protein>
<dbReference type="KEGG" id="mrub:DEO27_020055"/>
<dbReference type="AlphaFoldDB" id="A0A5C1I300"/>
<keyword evidence="2" id="KW-1185">Reference proteome</keyword>
<dbReference type="SUPFAM" id="SSF52172">
    <property type="entry name" value="CheY-like"/>
    <property type="match status" value="1"/>
</dbReference>
<dbReference type="RefSeq" id="WP_112575593.1">
    <property type="nucleotide sequence ID" value="NZ_CP043450.1"/>
</dbReference>